<dbReference type="Proteomes" id="UP000887565">
    <property type="component" value="Unplaced"/>
</dbReference>
<accession>A0A915JQB1</accession>
<organism evidence="1 2">
    <name type="scientific">Romanomermis culicivorax</name>
    <name type="common">Nematode worm</name>
    <dbReference type="NCBI Taxonomy" id="13658"/>
    <lineage>
        <taxon>Eukaryota</taxon>
        <taxon>Metazoa</taxon>
        <taxon>Ecdysozoa</taxon>
        <taxon>Nematoda</taxon>
        <taxon>Enoplea</taxon>
        <taxon>Dorylaimia</taxon>
        <taxon>Mermithida</taxon>
        <taxon>Mermithoidea</taxon>
        <taxon>Mermithidae</taxon>
        <taxon>Romanomermis</taxon>
    </lineage>
</organism>
<name>A0A915JQB1_ROMCU</name>
<dbReference type="WBParaSite" id="nRc.2.0.1.t28395-RA">
    <property type="protein sequence ID" value="nRc.2.0.1.t28395-RA"/>
    <property type="gene ID" value="nRc.2.0.1.g28395"/>
</dbReference>
<reference evidence="2" key="1">
    <citation type="submission" date="2022-11" db="UniProtKB">
        <authorList>
            <consortium name="WormBaseParasite"/>
        </authorList>
    </citation>
    <scope>IDENTIFICATION</scope>
</reference>
<dbReference type="AlphaFoldDB" id="A0A915JQB1"/>
<proteinExistence type="predicted"/>
<evidence type="ECO:0000313" key="1">
    <source>
        <dbReference type="Proteomes" id="UP000887565"/>
    </source>
</evidence>
<protein>
    <submittedName>
        <fullName evidence="2">Uncharacterized protein</fullName>
    </submittedName>
</protein>
<sequence length="169" mass="19336">MISCDTVALSQHDRLNDNSWPSKRSIWRPTNDQQLKRKNWKIMKQLRKFHSIHLVYLSDIYVVSNFVGGQFKAVGMLLLSKGRSFTTTKHWSCMLKIVANGSTLIWVHLVVWRSSDALKAAFKPNSVRDFPPPATKDLKTCPSSLSILKKELLLILNKYAEEILPELAV</sequence>
<evidence type="ECO:0000313" key="2">
    <source>
        <dbReference type="WBParaSite" id="nRc.2.0.1.t28395-RA"/>
    </source>
</evidence>
<keyword evidence="1" id="KW-1185">Reference proteome</keyword>